<organism evidence="1">
    <name type="scientific">Oryza brachyantha</name>
    <name type="common">malo sina</name>
    <dbReference type="NCBI Taxonomy" id="4533"/>
    <lineage>
        <taxon>Eukaryota</taxon>
        <taxon>Viridiplantae</taxon>
        <taxon>Streptophyta</taxon>
        <taxon>Embryophyta</taxon>
        <taxon>Tracheophyta</taxon>
        <taxon>Spermatophyta</taxon>
        <taxon>Magnoliopsida</taxon>
        <taxon>Liliopsida</taxon>
        <taxon>Poales</taxon>
        <taxon>Poaceae</taxon>
        <taxon>BOP clade</taxon>
        <taxon>Oryzoideae</taxon>
        <taxon>Oryzeae</taxon>
        <taxon>Oryzinae</taxon>
        <taxon>Oryza</taxon>
    </lineage>
</organism>
<dbReference type="AlphaFoldDB" id="J3M3I1"/>
<protein>
    <submittedName>
        <fullName evidence="1">Uncharacterized protein</fullName>
    </submittedName>
</protein>
<sequence length="60" mass="6822">MLTHHHIQAVRGGPTANLTTSGWISQYCCSSRVDARNVRSTTQSYTLYYFFLNAKIPTKQ</sequence>
<dbReference type="Gramene" id="OB05G11550.1">
    <property type="protein sequence ID" value="OB05G11550.1"/>
    <property type="gene ID" value="OB05G11550"/>
</dbReference>
<evidence type="ECO:0000313" key="2">
    <source>
        <dbReference type="Proteomes" id="UP000006038"/>
    </source>
</evidence>
<reference evidence="1" key="1">
    <citation type="journal article" date="2013" name="Nat. Commun.">
        <title>Whole-genome sequencing of Oryza brachyantha reveals mechanisms underlying Oryza genome evolution.</title>
        <authorList>
            <person name="Chen J."/>
            <person name="Huang Q."/>
            <person name="Gao D."/>
            <person name="Wang J."/>
            <person name="Lang Y."/>
            <person name="Liu T."/>
            <person name="Li B."/>
            <person name="Bai Z."/>
            <person name="Luis Goicoechea J."/>
            <person name="Liang C."/>
            <person name="Chen C."/>
            <person name="Zhang W."/>
            <person name="Sun S."/>
            <person name="Liao Y."/>
            <person name="Zhang X."/>
            <person name="Yang L."/>
            <person name="Song C."/>
            <person name="Wang M."/>
            <person name="Shi J."/>
            <person name="Liu G."/>
            <person name="Liu J."/>
            <person name="Zhou H."/>
            <person name="Zhou W."/>
            <person name="Yu Q."/>
            <person name="An N."/>
            <person name="Chen Y."/>
            <person name="Cai Q."/>
            <person name="Wang B."/>
            <person name="Liu B."/>
            <person name="Min J."/>
            <person name="Huang Y."/>
            <person name="Wu H."/>
            <person name="Li Z."/>
            <person name="Zhang Y."/>
            <person name="Yin Y."/>
            <person name="Song W."/>
            <person name="Jiang J."/>
            <person name="Jackson S.A."/>
            <person name="Wing R.A."/>
            <person name="Wang J."/>
            <person name="Chen M."/>
        </authorList>
    </citation>
    <scope>NUCLEOTIDE SEQUENCE [LARGE SCALE GENOMIC DNA]</scope>
    <source>
        <strain evidence="1">cv. IRGC 101232</strain>
    </source>
</reference>
<evidence type="ECO:0000313" key="1">
    <source>
        <dbReference type="EnsemblPlants" id="OB05G11550.1"/>
    </source>
</evidence>
<reference evidence="1" key="2">
    <citation type="submission" date="2013-04" db="UniProtKB">
        <authorList>
            <consortium name="EnsemblPlants"/>
        </authorList>
    </citation>
    <scope>IDENTIFICATION</scope>
</reference>
<name>J3M3I1_ORYBR</name>
<keyword evidence="2" id="KW-1185">Reference proteome</keyword>
<accession>J3M3I1</accession>
<dbReference type="EnsemblPlants" id="OB05G11550.1">
    <property type="protein sequence ID" value="OB05G11550.1"/>
    <property type="gene ID" value="OB05G11550"/>
</dbReference>
<proteinExistence type="predicted"/>
<dbReference type="HOGENOM" id="CLU_2945419_0_0_1"/>
<dbReference type="Proteomes" id="UP000006038">
    <property type="component" value="Chromosome 5"/>
</dbReference>